<dbReference type="RefSeq" id="WP_343904075.1">
    <property type="nucleotide sequence ID" value="NZ_BAAAIS010000002.1"/>
</dbReference>
<evidence type="ECO:0000313" key="5">
    <source>
        <dbReference type="EMBL" id="MFD1834843.1"/>
    </source>
</evidence>
<dbReference type="CDD" id="cd06267">
    <property type="entry name" value="PBP1_LacI_sugar_binding-like"/>
    <property type="match status" value="1"/>
</dbReference>
<name>A0ABW4PZJ0_9MICO</name>
<keyword evidence="3" id="KW-0804">Transcription</keyword>
<dbReference type="SUPFAM" id="SSF53822">
    <property type="entry name" value="Periplasmic binding protein-like I"/>
    <property type="match status" value="1"/>
</dbReference>
<keyword evidence="2 5" id="KW-0238">DNA-binding</keyword>
<proteinExistence type="predicted"/>
<accession>A0ABW4PZJ0</accession>
<dbReference type="Pfam" id="PF13377">
    <property type="entry name" value="Peripla_BP_3"/>
    <property type="match status" value="1"/>
</dbReference>
<dbReference type="Proteomes" id="UP001597280">
    <property type="component" value="Unassembled WGS sequence"/>
</dbReference>
<evidence type="ECO:0000259" key="4">
    <source>
        <dbReference type="PROSITE" id="PS50932"/>
    </source>
</evidence>
<dbReference type="PANTHER" id="PTHR30146:SF109">
    <property type="entry name" value="HTH-TYPE TRANSCRIPTIONAL REGULATOR GALS"/>
    <property type="match status" value="1"/>
</dbReference>
<dbReference type="CDD" id="cd01392">
    <property type="entry name" value="HTH_LacI"/>
    <property type="match status" value="1"/>
</dbReference>
<keyword evidence="6" id="KW-1185">Reference proteome</keyword>
<evidence type="ECO:0000313" key="6">
    <source>
        <dbReference type="Proteomes" id="UP001597280"/>
    </source>
</evidence>
<evidence type="ECO:0000256" key="1">
    <source>
        <dbReference type="ARBA" id="ARBA00023015"/>
    </source>
</evidence>
<keyword evidence="1" id="KW-0805">Transcription regulation</keyword>
<organism evidence="5 6">
    <name type="scientific">Brachybacterium rhamnosum</name>
    <dbReference type="NCBI Taxonomy" id="173361"/>
    <lineage>
        <taxon>Bacteria</taxon>
        <taxon>Bacillati</taxon>
        <taxon>Actinomycetota</taxon>
        <taxon>Actinomycetes</taxon>
        <taxon>Micrococcales</taxon>
        <taxon>Dermabacteraceae</taxon>
        <taxon>Brachybacterium</taxon>
    </lineage>
</organism>
<evidence type="ECO:0000256" key="3">
    <source>
        <dbReference type="ARBA" id="ARBA00023163"/>
    </source>
</evidence>
<dbReference type="SUPFAM" id="SSF47413">
    <property type="entry name" value="lambda repressor-like DNA-binding domains"/>
    <property type="match status" value="1"/>
</dbReference>
<comment type="caution">
    <text evidence="5">The sequence shown here is derived from an EMBL/GenBank/DDBJ whole genome shotgun (WGS) entry which is preliminary data.</text>
</comment>
<gene>
    <name evidence="5" type="ORF">ACFSDA_07100</name>
</gene>
<feature type="domain" description="HTH lacI-type" evidence="4">
    <location>
        <begin position="5"/>
        <end position="59"/>
    </location>
</feature>
<dbReference type="InterPro" id="IPR028082">
    <property type="entry name" value="Peripla_BP_I"/>
</dbReference>
<dbReference type="SMART" id="SM00354">
    <property type="entry name" value="HTH_LACI"/>
    <property type="match status" value="1"/>
</dbReference>
<sequence length="341" mass="36212">MAQRITMAAVARRAGVSPMTVSNVLRGKASVAPELRARVEEAVRETGYRVNVSARTLRSGHSGVIGLLAPGTDSPFSYYGMLGGLIAQEARRHGLSLVTETPEADLLAEVAAVERARTLAYDGLILTPLALRPEDASLLPAELPVVVLGERPAPTGTAHISLSNQEGMFAATTHLLERGCRSIALLAGDGWPETDPLARRIDGYRDALAAWGGETGEPMLIPVAGLTAQAGREAARDSVDRGLRPDGYVGVTDSVMLGAVRGLADRGLRVPEDALAIGFDGLPEGEFSLPSLSTISPDHRWIARRAVELLQERIDAPAPAELGGLEIRAPFTLVERESTRR</sequence>
<dbReference type="EMBL" id="JBHUFL010000002">
    <property type="protein sequence ID" value="MFD1834843.1"/>
    <property type="molecule type" value="Genomic_DNA"/>
</dbReference>
<protein>
    <submittedName>
        <fullName evidence="5">LacI family DNA-binding transcriptional regulator</fullName>
    </submittedName>
</protein>
<dbReference type="Pfam" id="PF00356">
    <property type="entry name" value="LacI"/>
    <property type="match status" value="1"/>
</dbReference>
<dbReference type="InterPro" id="IPR046335">
    <property type="entry name" value="LacI/GalR-like_sensor"/>
</dbReference>
<dbReference type="GO" id="GO:0003677">
    <property type="term" value="F:DNA binding"/>
    <property type="evidence" value="ECO:0007669"/>
    <property type="project" value="UniProtKB-KW"/>
</dbReference>
<dbReference type="Gene3D" id="1.10.260.40">
    <property type="entry name" value="lambda repressor-like DNA-binding domains"/>
    <property type="match status" value="1"/>
</dbReference>
<dbReference type="InterPro" id="IPR010982">
    <property type="entry name" value="Lambda_DNA-bd_dom_sf"/>
</dbReference>
<dbReference type="Gene3D" id="3.40.50.2300">
    <property type="match status" value="2"/>
</dbReference>
<dbReference type="InterPro" id="IPR000843">
    <property type="entry name" value="HTH_LacI"/>
</dbReference>
<reference evidence="6" key="1">
    <citation type="journal article" date="2019" name="Int. J. Syst. Evol. Microbiol.">
        <title>The Global Catalogue of Microorganisms (GCM) 10K type strain sequencing project: providing services to taxonomists for standard genome sequencing and annotation.</title>
        <authorList>
            <consortium name="The Broad Institute Genomics Platform"/>
            <consortium name="The Broad Institute Genome Sequencing Center for Infectious Disease"/>
            <person name="Wu L."/>
            <person name="Ma J."/>
        </authorList>
    </citation>
    <scope>NUCLEOTIDE SEQUENCE [LARGE SCALE GENOMIC DNA]</scope>
    <source>
        <strain evidence="6">JCM 11650</strain>
    </source>
</reference>
<dbReference type="PROSITE" id="PS50932">
    <property type="entry name" value="HTH_LACI_2"/>
    <property type="match status" value="1"/>
</dbReference>
<evidence type="ECO:0000256" key="2">
    <source>
        <dbReference type="ARBA" id="ARBA00023125"/>
    </source>
</evidence>
<dbReference type="PANTHER" id="PTHR30146">
    <property type="entry name" value="LACI-RELATED TRANSCRIPTIONAL REPRESSOR"/>
    <property type="match status" value="1"/>
</dbReference>